<evidence type="ECO:0000313" key="1">
    <source>
        <dbReference type="Ensembl" id="ENSCPBP00000001532.1"/>
    </source>
</evidence>
<keyword evidence="2" id="KW-1185">Reference proteome</keyword>
<organism evidence="1 2">
    <name type="scientific">Chrysemys picta bellii</name>
    <name type="common">Western painted turtle</name>
    <name type="synonym">Emys bellii</name>
    <dbReference type="NCBI Taxonomy" id="8478"/>
    <lineage>
        <taxon>Eukaryota</taxon>
        <taxon>Metazoa</taxon>
        <taxon>Chordata</taxon>
        <taxon>Craniata</taxon>
        <taxon>Vertebrata</taxon>
        <taxon>Euteleostomi</taxon>
        <taxon>Archelosauria</taxon>
        <taxon>Testudinata</taxon>
        <taxon>Testudines</taxon>
        <taxon>Cryptodira</taxon>
        <taxon>Durocryptodira</taxon>
        <taxon>Testudinoidea</taxon>
        <taxon>Emydidae</taxon>
        <taxon>Chrysemys</taxon>
    </lineage>
</organism>
<protein>
    <submittedName>
        <fullName evidence="1">Uncharacterized protein</fullName>
    </submittedName>
</protein>
<name>A0A8C3F0P9_CHRPI</name>
<dbReference type="AlphaFoldDB" id="A0A8C3F0P9"/>
<proteinExistence type="predicted"/>
<reference evidence="1" key="1">
    <citation type="submission" date="2025-08" db="UniProtKB">
        <authorList>
            <consortium name="Ensembl"/>
        </authorList>
    </citation>
    <scope>IDENTIFICATION</scope>
</reference>
<evidence type="ECO:0000313" key="2">
    <source>
        <dbReference type="Proteomes" id="UP000694380"/>
    </source>
</evidence>
<reference evidence="1" key="2">
    <citation type="submission" date="2025-09" db="UniProtKB">
        <authorList>
            <consortium name="Ensembl"/>
        </authorList>
    </citation>
    <scope>IDENTIFICATION</scope>
</reference>
<dbReference type="Ensembl" id="ENSCPBT00000001891.1">
    <property type="protein sequence ID" value="ENSCPBP00000001532.1"/>
    <property type="gene ID" value="ENSCPBG00000001235.1"/>
</dbReference>
<accession>A0A8C3F0P9</accession>
<sequence length="178" mass="19815">MPQRKAKNLQGLWPICPGGKFLPDPKHGDQFHPVHASKDHNGKGPTGCYGYTPCPSQTLRYSLCPTIRQSPVLSSDKFSTQSECKTRNIFLLFMASWATITLKITNSSITHPLTSNPRSLLFIYTTSFIVLQGKVPVFLTPHLVTELIYFQKFAELCSLSTACRFLLSKGKISCISCT</sequence>
<dbReference type="Proteomes" id="UP000694380">
    <property type="component" value="Unplaced"/>
</dbReference>